<dbReference type="AlphaFoldDB" id="A0A4S4LRQ7"/>
<reference evidence="1 2" key="1">
    <citation type="submission" date="2019-02" db="EMBL/GenBank/DDBJ databases">
        <title>Genome sequencing of the rare red list fungi Antrodiella citrinella (Flaviporus citrinellus).</title>
        <authorList>
            <person name="Buettner E."/>
            <person name="Kellner H."/>
        </authorList>
    </citation>
    <scope>NUCLEOTIDE SEQUENCE [LARGE SCALE GENOMIC DNA]</scope>
    <source>
        <strain evidence="1 2">DSM 108506</strain>
    </source>
</reference>
<keyword evidence="2" id="KW-1185">Reference proteome</keyword>
<gene>
    <name evidence="1" type="ORF">EUX98_g9555</name>
</gene>
<evidence type="ECO:0000313" key="1">
    <source>
        <dbReference type="EMBL" id="THH14825.1"/>
    </source>
</evidence>
<organism evidence="1 2">
    <name type="scientific">Antrodiella citrinella</name>
    <dbReference type="NCBI Taxonomy" id="2447956"/>
    <lineage>
        <taxon>Eukaryota</taxon>
        <taxon>Fungi</taxon>
        <taxon>Dikarya</taxon>
        <taxon>Basidiomycota</taxon>
        <taxon>Agaricomycotina</taxon>
        <taxon>Agaricomycetes</taxon>
        <taxon>Polyporales</taxon>
        <taxon>Steccherinaceae</taxon>
        <taxon>Antrodiella</taxon>
    </lineage>
</organism>
<proteinExistence type="predicted"/>
<accession>A0A4S4LRQ7</accession>
<dbReference type="Proteomes" id="UP000308730">
    <property type="component" value="Unassembled WGS sequence"/>
</dbReference>
<dbReference type="EMBL" id="SGPM01000887">
    <property type="protein sequence ID" value="THH14825.1"/>
    <property type="molecule type" value="Genomic_DNA"/>
</dbReference>
<name>A0A4S4LRQ7_9APHY</name>
<evidence type="ECO:0000313" key="2">
    <source>
        <dbReference type="Proteomes" id="UP000308730"/>
    </source>
</evidence>
<protein>
    <submittedName>
        <fullName evidence="1">Uncharacterized protein</fullName>
    </submittedName>
</protein>
<comment type="caution">
    <text evidence="1">The sequence shown here is derived from an EMBL/GenBank/DDBJ whole genome shotgun (WGS) entry which is preliminary data.</text>
</comment>
<sequence length="367" mass="41210">MHLPLERSPLVELPAPWVKLDKLTLANVVIFAGSLDAGGGFVYFFSIFSEIRSITLRNGFDARFDACIPDPECSDSRDSDVFTKVSETDLDLPTPPAAPPTVHDHCPPLPPLSTQLRVHKLSFKSGPRWVFWNTVRQDLQRCIALGDLDVIRIEDIDVGRVRRVVDELGRRAACIRVDIEMQDEGRVEPDSLVLSGNPRLRKLRLVVRSDAVYPYLNAEKLQFIAETLGSIPTNQLADLSVETNLHASSSYQSIPSDTLKRVEETLTSLDLDKEMESMRLDIGVCSVNASHQRKVSPEDRALMLSMQDSVKLHMPRLFRRDAVHIILADRTEYAQCSLTPERQNVPQTALSSFEYRAPSLSIFLSFA</sequence>